<dbReference type="EC" id="3.1.13.4" evidence="6"/>
<keyword evidence="17" id="KW-0804">Transcription</keyword>
<dbReference type="InterPro" id="IPR055414">
    <property type="entry name" value="LRR_R13L4/SHOC2-like"/>
</dbReference>
<reference evidence="27" key="1">
    <citation type="journal article" date="2016" name="Proc. Natl. Acad. Sci. U.S.A.">
        <title>Comparative genomics of biotechnologically important yeasts.</title>
        <authorList>
            <person name="Riley R."/>
            <person name="Haridas S."/>
            <person name="Wolfe K.H."/>
            <person name="Lopes M.R."/>
            <person name="Hittinger C.T."/>
            <person name="Goeker M."/>
            <person name="Salamov A.A."/>
            <person name="Wisecaver J.H."/>
            <person name="Long T.M."/>
            <person name="Calvey C.H."/>
            <person name="Aerts A.L."/>
            <person name="Barry K.W."/>
            <person name="Choi C."/>
            <person name="Clum A."/>
            <person name="Coughlan A.Y."/>
            <person name="Deshpande S."/>
            <person name="Douglass A.P."/>
            <person name="Hanson S.J."/>
            <person name="Klenk H.-P."/>
            <person name="LaButti K.M."/>
            <person name="Lapidus A."/>
            <person name="Lindquist E.A."/>
            <person name="Lipzen A.M."/>
            <person name="Meier-Kolthoff J.P."/>
            <person name="Ohm R.A."/>
            <person name="Otillar R.P."/>
            <person name="Pangilinan J.L."/>
            <person name="Peng Y."/>
            <person name="Rokas A."/>
            <person name="Rosa C.A."/>
            <person name="Scheuner C."/>
            <person name="Sibirny A.A."/>
            <person name="Slot J.C."/>
            <person name="Stielow J.B."/>
            <person name="Sun H."/>
            <person name="Kurtzman C.P."/>
            <person name="Blackwell M."/>
            <person name="Grigoriev I.V."/>
            <person name="Jeffries T.W."/>
        </authorList>
    </citation>
    <scope>NUCLEOTIDE SEQUENCE [LARGE SCALE GENOMIC DNA]</scope>
    <source>
        <strain evidence="27">NRRL Y-1626</strain>
    </source>
</reference>
<evidence type="ECO:0000256" key="11">
    <source>
        <dbReference type="ARBA" id="ARBA00022737"/>
    </source>
</evidence>
<evidence type="ECO:0000256" key="23">
    <source>
        <dbReference type="SAM" id="MobiDB-lite"/>
    </source>
</evidence>
<feature type="compositionally biased region" description="Polar residues" evidence="23">
    <location>
        <begin position="231"/>
        <end position="241"/>
    </location>
</feature>
<dbReference type="PROSITE" id="PS51450">
    <property type="entry name" value="LRR"/>
    <property type="match status" value="1"/>
</dbReference>
<keyword evidence="15" id="KW-0694">RNA-binding</keyword>
<keyword evidence="16" id="KW-0805">Transcription regulation</keyword>
<evidence type="ECO:0000256" key="10">
    <source>
        <dbReference type="ARBA" id="ARBA00022723"/>
    </source>
</evidence>
<evidence type="ECO:0000259" key="25">
    <source>
        <dbReference type="Pfam" id="PF23598"/>
    </source>
</evidence>
<keyword evidence="12" id="KW-0378">Hydrolase</keyword>
<evidence type="ECO:0000313" key="27">
    <source>
        <dbReference type="Proteomes" id="UP000092321"/>
    </source>
</evidence>
<keyword evidence="18" id="KW-0539">Nucleus</keyword>
<name>A0A1B7TDC1_9ASCO</name>
<dbReference type="InterPro" id="IPR005135">
    <property type="entry name" value="Endo/exonuclease/phosphatase"/>
</dbReference>
<evidence type="ECO:0000256" key="22">
    <source>
        <dbReference type="ARBA" id="ARBA00033317"/>
    </source>
</evidence>
<dbReference type="GO" id="GO:0004535">
    <property type="term" value="F:poly(A)-specific ribonuclease activity"/>
    <property type="evidence" value="ECO:0007669"/>
    <property type="project" value="UniProtKB-EC"/>
</dbReference>
<keyword evidence="8" id="KW-0433">Leucine-rich repeat</keyword>
<evidence type="ECO:0000256" key="8">
    <source>
        <dbReference type="ARBA" id="ARBA00022614"/>
    </source>
</evidence>
<dbReference type="SUPFAM" id="SSF56219">
    <property type="entry name" value="DNase I-like"/>
    <property type="match status" value="1"/>
</dbReference>
<dbReference type="Pfam" id="PF03372">
    <property type="entry name" value="Exo_endo_phos"/>
    <property type="match status" value="1"/>
</dbReference>
<evidence type="ECO:0000256" key="15">
    <source>
        <dbReference type="ARBA" id="ARBA00022884"/>
    </source>
</evidence>
<dbReference type="GO" id="GO:0003723">
    <property type="term" value="F:RNA binding"/>
    <property type="evidence" value="ECO:0007669"/>
    <property type="project" value="UniProtKB-KW"/>
</dbReference>
<evidence type="ECO:0000313" key="26">
    <source>
        <dbReference type="EMBL" id="OBA26723.1"/>
    </source>
</evidence>
<evidence type="ECO:0000256" key="3">
    <source>
        <dbReference type="ARBA" id="ARBA00004123"/>
    </source>
</evidence>
<keyword evidence="11" id="KW-0677">Repeat</keyword>
<evidence type="ECO:0000256" key="17">
    <source>
        <dbReference type="ARBA" id="ARBA00023163"/>
    </source>
</evidence>
<dbReference type="InterPro" id="IPR050410">
    <property type="entry name" value="CCR4/nocturin_mRNA_transcr"/>
</dbReference>
<dbReference type="SUPFAM" id="SSF52058">
    <property type="entry name" value="L domain-like"/>
    <property type="match status" value="1"/>
</dbReference>
<dbReference type="OrthoDB" id="428734at2759"/>
<evidence type="ECO:0000256" key="13">
    <source>
        <dbReference type="ARBA" id="ARBA00022839"/>
    </source>
</evidence>
<evidence type="ECO:0000256" key="6">
    <source>
        <dbReference type="ARBA" id="ARBA00012161"/>
    </source>
</evidence>
<evidence type="ECO:0000256" key="14">
    <source>
        <dbReference type="ARBA" id="ARBA00022842"/>
    </source>
</evidence>
<comment type="similarity">
    <text evidence="5">Belongs to the CCR4/nocturin family.</text>
</comment>
<evidence type="ECO:0000256" key="7">
    <source>
        <dbReference type="ARBA" id="ARBA00022490"/>
    </source>
</evidence>
<evidence type="ECO:0000256" key="19">
    <source>
        <dbReference type="ARBA" id="ARBA00023475"/>
    </source>
</evidence>
<evidence type="ECO:0000256" key="2">
    <source>
        <dbReference type="ARBA" id="ARBA00001946"/>
    </source>
</evidence>
<accession>A0A1B7TDC1</accession>
<feature type="domain" description="Endonuclease/exonuclease/phosphatase" evidence="24">
    <location>
        <begin position="454"/>
        <end position="765"/>
    </location>
</feature>
<evidence type="ECO:0000256" key="18">
    <source>
        <dbReference type="ARBA" id="ARBA00023242"/>
    </source>
</evidence>
<evidence type="ECO:0000256" key="20">
    <source>
        <dbReference type="ARBA" id="ARBA00030493"/>
    </source>
</evidence>
<evidence type="ECO:0000256" key="9">
    <source>
        <dbReference type="ARBA" id="ARBA00022722"/>
    </source>
</evidence>
<dbReference type="InterPro" id="IPR003591">
    <property type="entry name" value="Leu-rich_rpt_typical-subtyp"/>
</dbReference>
<evidence type="ECO:0000256" key="12">
    <source>
        <dbReference type="ARBA" id="ARBA00022801"/>
    </source>
</evidence>
<keyword evidence="13" id="KW-0269">Exonuclease</keyword>
<dbReference type="EMBL" id="LXPE01000013">
    <property type="protein sequence ID" value="OBA26723.1"/>
    <property type="molecule type" value="Genomic_DNA"/>
</dbReference>
<evidence type="ECO:0000256" key="5">
    <source>
        <dbReference type="ARBA" id="ARBA00010774"/>
    </source>
</evidence>
<proteinExistence type="inferred from homology"/>
<dbReference type="SMART" id="SM00369">
    <property type="entry name" value="LRR_TYP"/>
    <property type="match status" value="1"/>
</dbReference>
<dbReference type="Proteomes" id="UP000092321">
    <property type="component" value="Unassembled WGS sequence"/>
</dbReference>
<dbReference type="AlphaFoldDB" id="A0A1B7TDC1"/>
<keyword evidence="7" id="KW-0963">Cytoplasm</keyword>
<dbReference type="InterPro" id="IPR032675">
    <property type="entry name" value="LRR_dom_sf"/>
</dbReference>
<dbReference type="GO" id="GO:0005737">
    <property type="term" value="C:cytoplasm"/>
    <property type="evidence" value="ECO:0007669"/>
    <property type="project" value="UniProtKB-SubCell"/>
</dbReference>
<keyword evidence="27" id="KW-1185">Reference proteome</keyword>
<evidence type="ECO:0000256" key="16">
    <source>
        <dbReference type="ARBA" id="ARBA00023015"/>
    </source>
</evidence>
<keyword evidence="14" id="KW-0460">Magnesium</keyword>
<dbReference type="PANTHER" id="PTHR12121:SF100">
    <property type="entry name" value="POLY(A)-SPECIFIC RIBONUCLEASE"/>
    <property type="match status" value="1"/>
</dbReference>
<feature type="compositionally biased region" description="Low complexity" evidence="23">
    <location>
        <begin position="11"/>
        <end position="26"/>
    </location>
</feature>
<protein>
    <recommendedName>
        <fullName evidence="19">CCR4-Not complex 3'-5'-exoribonuclease subunit Ccr4</fullName>
        <ecNumber evidence="6">3.1.13.4</ecNumber>
    </recommendedName>
    <alternativeName>
        <fullName evidence="20">Carbon catabolite repressor protein 4</fullName>
    </alternativeName>
    <alternativeName>
        <fullName evidence="21">Cytoplasmic deadenylase</fullName>
    </alternativeName>
    <alternativeName>
        <fullName evidence="22">Glucose-repressible alcohol dehydrogenase transcriptional effector</fullName>
    </alternativeName>
</protein>
<comment type="subcellular location">
    <subcellularLocation>
        <location evidence="4">Cytoplasm</location>
    </subcellularLocation>
    <subcellularLocation>
        <location evidence="3">Nucleus</location>
    </subcellularLocation>
</comment>
<feature type="region of interest" description="Disordered" evidence="23">
    <location>
        <begin position="1"/>
        <end position="26"/>
    </location>
</feature>
<keyword evidence="10" id="KW-0479">Metal-binding</keyword>
<evidence type="ECO:0000259" key="24">
    <source>
        <dbReference type="Pfam" id="PF03372"/>
    </source>
</evidence>
<dbReference type="GO" id="GO:0005634">
    <property type="term" value="C:nucleus"/>
    <property type="evidence" value="ECO:0007669"/>
    <property type="project" value="UniProtKB-SubCell"/>
</dbReference>
<evidence type="ECO:0000256" key="21">
    <source>
        <dbReference type="ARBA" id="ARBA00031469"/>
    </source>
</evidence>
<dbReference type="InterPro" id="IPR001611">
    <property type="entry name" value="Leu-rich_rpt"/>
</dbReference>
<dbReference type="Pfam" id="PF23598">
    <property type="entry name" value="LRR_14"/>
    <property type="match status" value="1"/>
</dbReference>
<evidence type="ECO:0000256" key="1">
    <source>
        <dbReference type="ARBA" id="ARBA00001663"/>
    </source>
</evidence>
<sequence>MMNANNVYLNQMMQQQPPQQQQQQMPIGNQQPVFNQQQQHAGNFQMNMNHQQPPQHMVPPGLGMAQQQQQQHMFNNTVPQPMQQKPQMYPGINQQPHTPNPMIQQPTQMNVQQSMITQQPIMPNLQQPSTLNNPDYHPVLKSPELMKHTGWELQMFLATVSRNVMGNEGTAYAIQSVIDLTPQQLGGTNVSSLQNELSNSLVNATKASLIELSSSTAAHDENASSSAASANQLMSPQQGYASPSVDFANPSSMLMQHKKLTQYNIDDETLHQKTDGDDNQLWHVLDLSNIALSMVSDRLMNFEFLNRLYLNGTGIKKLPKSIKKLSNLRILDLSNNQLTELPSEIGFLHNLKYLYIFDNHIKTFPWEFGFLISLQFLGFDGNPIDQKILDLYLEKNITGLIFYLRDHRPLIPLEKKREFLELDSHGEVTGNTASDIQDLTALNPKLKNNTFTLLSYNTLCQHYATPKMYRYTTKYDLTWTHRLELLKAQIEEYQADVLCLQEVEAKTYEDVWEPMMTNKGYKGIFFAKGRARTSAQKDAKKVDGCCLFYKKDEFELLYHKECEFGSIWMQNTGFSKTEDFFNRAIGKDNVVIYCHMLHKKSQKKVWVCTTHLHWDPKFNDVKAFQVGVLLHYLRQLMKNHGYNDQQIESNKVPVVVCGDFNSQRNSAVYEMFHDGSVNKDHFDVKGRDYGFLTETDFRHPFNFKSSYEDIGELRFTNYTPSFVDVIDYIWYSPNNLRVRGLLGDIDKEYTDKFIGFPNDKFPSDHIPLLSRFEFF</sequence>
<dbReference type="Gene3D" id="3.60.10.10">
    <property type="entry name" value="Endonuclease/exonuclease/phosphatase"/>
    <property type="match status" value="1"/>
</dbReference>
<dbReference type="PANTHER" id="PTHR12121">
    <property type="entry name" value="CARBON CATABOLITE REPRESSOR PROTEIN 4"/>
    <property type="match status" value="1"/>
</dbReference>
<dbReference type="InterPro" id="IPR036691">
    <property type="entry name" value="Endo/exonu/phosph_ase_sf"/>
</dbReference>
<feature type="region of interest" description="Disordered" evidence="23">
    <location>
        <begin position="221"/>
        <end position="246"/>
    </location>
</feature>
<dbReference type="Gene3D" id="3.80.10.10">
    <property type="entry name" value="Ribonuclease Inhibitor"/>
    <property type="match status" value="1"/>
</dbReference>
<feature type="domain" description="Disease resistance R13L4/SHOC-2-like LRR" evidence="25">
    <location>
        <begin position="281"/>
        <end position="377"/>
    </location>
</feature>
<keyword evidence="9" id="KW-0540">Nuclease</keyword>
<dbReference type="GO" id="GO:0046872">
    <property type="term" value="F:metal ion binding"/>
    <property type="evidence" value="ECO:0007669"/>
    <property type="project" value="UniProtKB-KW"/>
</dbReference>
<organism evidence="26 27">
    <name type="scientific">Hanseniaspora valbyensis NRRL Y-1626</name>
    <dbReference type="NCBI Taxonomy" id="766949"/>
    <lineage>
        <taxon>Eukaryota</taxon>
        <taxon>Fungi</taxon>
        <taxon>Dikarya</taxon>
        <taxon>Ascomycota</taxon>
        <taxon>Saccharomycotina</taxon>
        <taxon>Saccharomycetes</taxon>
        <taxon>Saccharomycodales</taxon>
        <taxon>Saccharomycodaceae</taxon>
        <taxon>Hanseniaspora</taxon>
    </lineage>
</organism>
<comment type="cofactor">
    <cofactor evidence="2">
        <name>Mg(2+)</name>
        <dbReference type="ChEBI" id="CHEBI:18420"/>
    </cofactor>
</comment>
<gene>
    <name evidence="26" type="ORF">HANVADRAFT_52771</name>
</gene>
<comment type="catalytic activity">
    <reaction evidence="1">
        <text>Exonucleolytic cleavage of poly(A) to 5'-AMP.</text>
        <dbReference type="EC" id="3.1.13.4"/>
    </reaction>
</comment>
<evidence type="ECO:0000256" key="4">
    <source>
        <dbReference type="ARBA" id="ARBA00004496"/>
    </source>
</evidence>
<comment type="caution">
    <text evidence="26">The sequence shown here is derived from an EMBL/GenBank/DDBJ whole genome shotgun (WGS) entry which is preliminary data.</text>
</comment>